<keyword evidence="1" id="KW-0547">Nucleotide-binding</keyword>
<dbReference type="GO" id="GO:0005737">
    <property type="term" value="C:cytoplasm"/>
    <property type="evidence" value="ECO:0007669"/>
    <property type="project" value="TreeGrafter"/>
</dbReference>
<dbReference type="PROSITE" id="PS50043">
    <property type="entry name" value="HTH_LUXR_2"/>
    <property type="match status" value="1"/>
</dbReference>
<sequence>MRNGIAMHASASDKTPFLDREAEIDRVLGTTDEHFEQAILITGRPGIGKTRLLEEVAARAEGRTALITTTAAESTWPLAGFSRLFAALDDPRAIEFSGRFTLRSTEPQQMFQAARDLLSVLRGLRLEPILLMIDDADLMDRESLMLLGFMAGRLAGTGIRLVGTARRVPSGEMFQAATRFELPALGPADSLALLRATCPPTADAGVLEIVCEQSGGVPAALIGVGRLLTLEQFEGGVAVPLPLPHTARVLEDSVARTGALGPRQRLMLQKISLQASANVDALTADADDAEVIDDLVNAGFVRVRDRAVDIADTLLRSSLYWGIDPKVRRVLHAELAQTAVDHAPEVAVWHASYTTAEDEDAARELFDAAAAFERSGRRSTAVEYAERAIAVAPTRNELLGHVLDLVDAFFRHGEVTLAQRYLMHAQLGEDRATGAFVLAEIRAAVDYTATGIVPEHEIDTAVAVHGPRNRTGATRLLIDAAYWHTERRDFVSARRAIGRADVGPTSSTAEQVLRDALVALIDSYDRPQNLQVVDADTIPLRLLLLAADTASMSEEYAQARRLYAVGLARLDDENTLWREAVWFRSVVNEIRAGTMKRAREAYAEWHRTQVAAPHLGARASRIQLRAWYALSTGEYETADTLFAAAIDRATVEGNMAVSAISSAILGTLALAQKRYEHARRLLDDADATSNAMPNPAIVRHLPDLALAEVLTGHRTAAERTLARLEAAEAQHPSRWIELSIPLVRAIVAPADTSLPLFREAIATFRDDDSRYLLARTWEMLAGRQFERGDVDEAAHSHATARAIYQAAGANAWIGAAPPAAATPGAPAPSANRSETAAVLDTLNEDERQVVDLVLKGLRNKEIAATLYVSVRTVELRLTRVYRKAGARSRSHLVALLN</sequence>
<dbReference type="InterPro" id="IPR036388">
    <property type="entry name" value="WH-like_DNA-bd_sf"/>
</dbReference>
<evidence type="ECO:0000313" key="4">
    <source>
        <dbReference type="EMBL" id="SKC45967.1"/>
    </source>
</evidence>
<dbReference type="Gene3D" id="3.40.50.300">
    <property type="entry name" value="P-loop containing nucleotide triphosphate hydrolases"/>
    <property type="match status" value="1"/>
</dbReference>
<dbReference type="SUPFAM" id="SSF48452">
    <property type="entry name" value="TPR-like"/>
    <property type="match status" value="1"/>
</dbReference>
<dbReference type="OrthoDB" id="5476461at2"/>
<evidence type="ECO:0000256" key="2">
    <source>
        <dbReference type="ARBA" id="ARBA00022840"/>
    </source>
</evidence>
<organism evidence="4 5">
    <name type="scientific">Okibacterium fritillariae</name>
    <dbReference type="NCBI Taxonomy" id="123320"/>
    <lineage>
        <taxon>Bacteria</taxon>
        <taxon>Bacillati</taxon>
        <taxon>Actinomycetota</taxon>
        <taxon>Actinomycetes</taxon>
        <taxon>Micrococcales</taxon>
        <taxon>Microbacteriaceae</taxon>
        <taxon>Okibacterium</taxon>
    </lineage>
</organism>
<dbReference type="AlphaFoldDB" id="A0A1T5J362"/>
<keyword evidence="2" id="KW-0067">ATP-binding</keyword>
<accession>A0A1T5J362</accession>
<evidence type="ECO:0000313" key="5">
    <source>
        <dbReference type="Proteomes" id="UP000190857"/>
    </source>
</evidence>
<keyword evidence="5" id="KW-1185">Reference proteome</keyword>
<dbReference type="InterPro" id="IPR041664">
    <property type="entry name" value="AAA_16"/>
</dbReference>
<dbReference type="PRINTS" id="PR00364">
    <property type="entry name" value="DISEASERSIST"/>
</dbReference>
<reference evidence="4 5" key="1">
    <citation type="submission" date="2017-02" db="EMBL/GenBank/DDBJ databases">
        <authorList>
            <person name="Peterson S.W."/>
        </authorList>
    </citation>
    <scope>NUCLEOTIDE SEQUENCE [LARGE SCALE GENOMIC DNA]</scope>
    <source>
        <strain evidence="4 5">VKM Ac-2059</strain>
    </source>
</reference>
<dbReference type="GO" id="GO:0005524">
    <property type="term" value="F:ATP binding"/>
    <property type="evidence" value="ECO:0007669"/>
    <property type="project" value="UniProtKB-KW"/>
</dbReference>
<dbReference type="InterPro" id="IPR027417">
    <property type="entry name" value="P-loop_NTPase"/>
</dbReference>
<dbReference type="PROSITE" id="PS00622">
    <property type="entry name" value="HTH_LUXR_1"/>
    <property type="match status" value="1"/>
</dbReference>
<protein>
    <submittedName>
        <fullName evidence="4">Regulatory protein, luxR family</fullName>
    </submittedName>
</protein>
<dbReference type="CDD" id="cd06170">
    <property type="entry name" value="LuxR_C_like"/>
    <property type="match status" value="1"/>
</dbReference>
<dbReference type="SUPFAM" id="SSF46894">
    <property type="entry name" value="C-terminal effector domain of the bipartite response regulators"/>
    <property type="match status" value="1"/>
</dbReference>
<proteinExistence type="predicted"/>
<dbReference type="Proteomes" id="UP000190857">
    <property type="component" value="Unassembled WGS sequence"/>
</dbReference>
<dbReference type="EMBL" id="FUZP01000001">
    <property type="protein sequence ID" value="SKC45967.1"/>
    <property type="molecule type" value="Genomic_DNA"/>
</dbReference>
<dbReference type="GO" id="GO:0006355">
    <property type="term" value="P:regulation of DNA-templated transcription"/>
    <property type="evidence" value="ECO:0007669"/>
    <property type="project" value="InterPro"/>
</dbReference>
<dbReference type="SUPFAM" id="SSF52540">
    <property type="entry name" value="P-loop containing nucleoside triphosphate hydrolases"/>
    <property type="match status" value="1"/>
</dbReference>
<dbReference type="InterPro" id="IPR016032">
    <property type="entry name" value="Sig_transdc_resp-reg_C-effctor"/>
</dbReference>
<dbReference type="InterPro" id="IPR000792">
    <property type="entry name" value="Tscrpt_reg_LuxR_C"/>
</dbReference>
<gene>
    <name evidence="4" type="ORF">SAMN06309945_1182</name>
</gene>
<dbReference type="GO" id="GO:0003677">
    <property type="term" value="F:DNA binding"/>
    <property type="evidence" value="ECO:0007669"/>
    <property type="project" value="InterPro"/>
</dbReference>
<dbReference type="InterPro" id="IPR011990">
    <property type="entry name" value="TPR-like_helical_dom_sf"/>
</dbReference>
<dbReference type="PRINTS" id="PR00038">
    <property type="entry name" value="HTHLUXR"/>
</dbReference>
<dbReference type="Pfam" id="PF00196">
    <property type="entry name" value="GerE"/>
    <property type="match status" value="1"/>
</dbReference>
<dbReference type="GO" id="GO:0004016">
    <property type="term" value="F:adenylate cyclase activity"/>
    <property type="evidence" value="ECO:0007669"/>
    <property type="project" value="TreeGrafter"/>
</dbReference>
<dbReference type="Gene3D" id="1.10.10.10">
    <property type="entry name" value="Winged helix-like DNA-binding domain superfamily/Winged helix DNA-binding domain"/>
    <property type="match status" value="1"/>
</dbReference>
<dbReference type="SMART" id="SM00421">
    <property type="entry name" value="HTH_LUXR"/>
    <property type="match status" value="1"/>
</dbReference>
<name>A0A1T5J362_9MICO</name>
<dbReference type="PANTHER" id="PTHR16305">
    <property type="entry name" value="TESTICULAR SOLUBLE ADENYLYL CYCLASE"/>
    <property type="match status" value="1"/>
</dbReference>
<dbReference type="STRING" id="123320.SAMN06309945_1182"/>
<evidence type="ECO:0000259" key="3">
    <source>
        <dbReference type="PROSITE" id="PS50043"/>
    </source>
</evidence>
<evidence type="ECO:0000256" key="1">
    <source>
        <dbReference type="ARBA" id="ARBA00022741"/>
    </source>
</evidence>
<dbReference type="Pfam" id="PF13191">
    <property type="entry name" value="AAA_16"/>
    <property type="match status" value="1"/>
</dbReference>
<dbReference type="PANTHER" id="PTHR16305:SF35">
    <property type="entry name" value="TRANSCRIPTIONAL ACTIVATOR DOMAIN"/>
    <property type="match status" value="1"/>
</dbReference>
<feature type="domain" description="HTH luxR-type" evidence="3">
    <location>
        <begin position="835"/>
        <end position="897"/>
    </location>
</feature>
<dbReference type="RefSeq" id="WP_079727268.1">
    <property type="nucleotide sequence ID" value="NZ_FUZP01000001.1"/>
</dbReference>